<dbReference type="EMBL" id="AP019367">
    <property type="protein sequence ID" value="BBH50106.1"/>
    <property type="molecule type" value="Genomic_DNA"/>
</dbReference>
<dbReference type="OrthoDB" id="3197206at2"/>
<evidence type="ECO:0000313" key="3">
    <source>
        <dbReference type="EMBL" id="BBH50106.1"/>
    </source>
</evidence>
<feature type="compositionally biased region" description="Basic and acidic residues" evidence="1">
    <location>
        <begin position="177"/>
        <end position="187"/>
    </location>
</feature>
<dbReference type="KEGG" id="pcat:Pcatena_06930"/>
<keyword evidence="2" id="KW-0812">Transmembrane</keyword>
<keyword evidence="2" id="KW-0472">Membrane</keyword>
<feature type="transmembrane region" description="Helical" evidence="2">
    <location>
        <begin position="55"/>
        <end position="75"/>
    </location>
</feature>
<keyword evidence="2" id="KW-1133">Transmembrane helix</keyword>
<keyword evidence="4" id="KW-1185">Reference proteome</keyword>
<gene>
    <name evidence="3" type="ORF">Pcatena_06930</name>
</gene>
<evidence type="ECO:0000256" key="2">
    <source>
        <dbReference type="SAM" id="Phobius"/>
    </source>
</evidence>
<protein>
    <submittedName>
        <fullName evidence="3">Uncharacterized protein</fullName>
    </submittedName>
</protein>
<feature type="compositionally biased region" description="Low complexity" evidence="1">
    <location>
        <begin position="201"/>
        <end position="212"/>
    </location>
</feature>
<name>A0A3G9K1D9_9ACTN</name>
<reference evidence="4" key="1">
    <citation type="submission" date="2018-11" db="EMBL/GenBank/DDBJ databases">
        <title>Comparative genomics of Parolsenella catena and Libanicoccus massiliensis: Reclassification of Libanicoccus massiliensis as Parolsenella massiliensis comb. nov.</title>
        <authorList>
            <person name="Sakamoto M."/>
            <person name="Ikeyama N."/>
            <person name="Murakami T."/>
            <person name="Mori H."/>
            <person name="Yuki M."/>
            <person name="Ohkuma M."/>
        </authorList>
    </citation>
    <scope>NUCLEOTIDE SEQUENCE [LARGE SCALE GENOMIC DNA]</scope>
    <source>
        <strain evidence="4">JCM 31932</strain>
    </source>
</reference>
<dbReference type="Proteomes" id="UP000273154">
    <property type="component" value="Chromosome"/>
</dbReference>
<dbReference type="RefSeq" id="WP_126421663.1">
    <property type="nucleotide sequence ID" value="NZ_AP019367.1"/>
</dbReference>
<organism evidence="3 4">
    <name type="scientific">Parolsenella catena</name>
    <dbReference type="NCBI Taxonomy" id="2003188"/>
    <lineage>
        <taxon>Bacteria</taxon>
        <taxon>Bacillati</taxon>
        <taxon>Actinomycetota</taxon>
        <taxon>Coriobacteriia</taxon>
        <taxon>Coriobacteriales</taxon>
        <taxon>Atopobiaceae</taxon>
        <taxon>Parolsenella</taxon>
    </lineage>
</organism>
<proteinExistence type="predicted"/>
<dbReference type="AlphaFoldDB" id="A0A3G9K1D9"/>
<accession>A0A3G9K1D9</accession>
<dbReference type="GeneID" id="88848822"/>
<sequence length="669" mass="70787">MIPESPAAPEHDREADTAAAVASFDDVEPASAPAYAAPVPPAPAGEAPKKKGHGALIIGIVALIAVLAVGGALYVRLHGLPGSAQAAYTADAPAQVSAKTRVRPKDANGKEMSAYVAYLVSTKGAGDASSISTTPYRYEGTDDSGFTLEDFGDVEDGDYTLVIVDNSDSGSSARYDVPVHYEHDNPKAPESLDPEPPAPSADDTQTAATTTDARTDEQKAADLYLAKCREYIDKYGKATLTHYDYVDLASGLAVARLMDFDGDGTDELLLAYDTVPAPSGSSFDYDSNQKSAYKVEVWAYKDGKISKVYDEPDTVLSADDGSLFVQICTLDGSETCVSTRTQDSDENTSSDVFRNYAFDGDEFDVALETASRSEQGGSNTVFTVDGQEVSLDDELAASKRVQQSDCFWLLASTYFHNSPDVSQTVSDTNATLDELKSRSEGNAATTAAATSEQAYTSESVDKSYTIVNPYSPSSTQGVMWSYPQFSKVDGSTDAALDALNAQLAKACEDDANLGKAWGPASGAMMVDDHQDLCASINGSIVSVFSARDETGGGAHGTDESFGTFYDLSTGKAVDATTALNMSTEDLQAKGVAGINAFLAKNPSDLGVSADDISKMAGEQDRYVRDEKGTFIITRSYELGSYAFGSHRIYVMANDPANNAIVGTEVADNY</sequence>
<feature type="region of interest" description="Disordered" evidence="1">
    <location>
        <begin position="173"/>
        <end position="215"/>
    </location>
</feature>
<evidence type="ECO:0000313" key="4">
    <source>
        <dbReference type="Proteomes" id="UP000273154"/>
    </source>
</evidence>
<evidence type="ECO:0000256" key="1">
    <source>
        <dbReference type="SAM" id="MobiDB-lite"/>
    </source>
</evidence>